<dbReference type="SUPFAM" id="SSF54975">
    <property type="entry name" value="Acylphosphatase/BLUF domain-like"/>
    <property type="match status" value="1"/>
</dbReference>
<feature type="domain" description="BLUF" evidence="1">
    <location>
        <begin position="7"/>
        <end position="97"/>
    </location>
</feature>
<accession>A0A3E0TVM1</accession>
<dbReference type="InterPro" id="IPR007024">
    <property type="entry name" value="BLUF_domain"/>
</dbReference>
<dbReference type="InterPro" id="IPR036046">
    <property type="entry name" value="Acylphosphatase-like_dom_sf"/>
</dbReference>
<organism evidence="2 3">
    <name type="scientific">Thalassotalea euphylliae</name>
    <dbReference type="NCBI Taxonomy" id="1655234"/>
    <lineage>
        <taxon>Bacteria</taxon>
        <taxon>Pseudomonadati</taxon>
        <taxon>Pseudomonadota</taxon>
        <taxon>Gammaproteobacteria</taxon>
        <taxon>Alteromonadales</taxon>
        <taxon>Colwelliaceae</taxon>
        <taxon>Thalassotalea</taxon>
    </lineage>
</organism>
<dbReference type="PROSITE" id="PS50925">
    <property type="entry name" value="BLUF"/>
    <property type="match status" value="1"/>
</dbReference>
<comment type="caution">
    <text evidence="2">The sequence shown here is derived from an EMBL/GenBank/DDBJ whole genome shotgun (WGS) entry which is preliminary data.</text>
</comment>
<dbReference type="OrthoDB" id="557705at2"/>
<sequence>MSVSHFMKAYFYVSEPTQPFDPCSLEALVNSAMVKNAAYNITGFLCYQDVFIQYFEGDCKAVDALFDVLKKDPRHTILNYITFEDIDHRQFPTWRMKLIGRNALNQDCVEPLLYNKLARASGAVLEPANWRKQVWLAIEHIASQPGTTVG</sequence>
<dbReference type="Proteomes" id="UP000256478">
    <property type="component" value="Unassembled WGS sequence"/>
</dbReference>
<evidence type="ECO:0000259" key="1">
    <source>
        <dbReference type="PROSITE" id="PS50925"/>
    </source>
</evidence>
<gene>
    <name evidence="2" type="ORF">DXX93_16450</name>
</gene>
<dbReference type="Gene3D" id="3.30.70.100">
    <property type="match status" value="1"/>
</dbReference>
<dbReference type="GO" id="GO:0009882">
    <property type="term" value="F:blue light photoreceptor activity"/>
    <property type="evidence" value="ECO:0007669"/>
    <property type="project" value="InterPro"/>
</dbReference>
<dbReference type="Pfam" id="PF04940">
    <property type="entry name" value="BLUF"/>
    <property type="match status" value="1"/>
</dbReference>
<name>A0A3E0TVM1_9GAMM</name>
<evidence type="ECO:0000313" key="3">
    <source>
        <dbReference type="Proteomes" id="UP000256478"/>
    </source>
</evidence>
<reference evidence="2 3" key="1">
    <citation type="submission" date="2018-08" db="EMBL/GenBank/DDBJ databases">
        <title>Thalassotalea euphylliae genome.</title>
        <authorList>
            <person name="Summers S."/>
            <person name="Rice S.A."/>
            <person name="Freckelton M.L."/>
            <person name="Nedved B.T."/>
            <person name="Hadfield M.G."/>
        </authorList>
    </citation>
    <scope>NUCLEOTIDE SEQUENCE [LARGE SCALE GENOMIC DNA]</scope>
    <source>
        <strain evidence="2 3">H1</strain>
    </source>
</reference>
<dbReference type="SMART" id="SM01034">
    <property type="entry name" value="BLUF"/>
    <property type="match status" value="1"/>
</dbReference>
<dbReference type="GO" id="GO:0071949">
    <property type="term" value="F:FAD binding"/>
    <property type="evidence" value="ECO:0007669"/>
    <property type="project" value="InterPro"/>
</dbReference>
<dbReference type="EMBL" id="QUOU01000001">
    <property type="protein sequence ID" value="REL27995.1"/>
    <property type="molecule type" value="Genomic_DNA"/>
</dbReference>
<protein>
    <submittedName>
        <fullName evidence="2">BLUF domain-containing protein</fullName>
    </submittedName>
</protein>
<dbReference type="AlphaFoldDB" id="A0A3E0TVM1"/>
<proteinExistence type="predicted"/>
<evidence type="ECO:0000313" key="2">
    <source>
        <dbReference type="EMBL" id="REL27995.1"/>
    </source>
</evidence>